<dbReference type="EMBL" id="AUWY01000022">
    <property type="protein sequence ID" value="EQB33993.1"/>
    <property type="molecule type" value="Genomic_DNA"/>
</dbReference>
<gene>
    <name evidence="1" type="ORF">M529_01325</name>
</gene>
<evidence type="ECO:0000313" key="2">
    <source>
        <dbReference type="Proteomes" id="UP000015523"/>
    </source>
</evidence>
<evidence type="ECO:0008006" key="3">
    <source>
        <dbReference type="Google" id="ProtNLM"/>
    </source>
</evidence>
<name>T0KKX3_9SPHN</name>
<evidence type="ECO:0000313" key="1">
    <source>
        <dbReference type="EMBL" id="EQB33993.1"/>
    </source>
</evidence>
<dbReference type="AlphaFoldDB" id="T0KKX3"/>
<proteinExistence type="predicted"/>
<comment type="caution">
    <text evidence="1">The sequence shown here is derived from an EMBL/GenBank/DDBJ whole genome shotgun (WGS) entry which is preliminary data.</text>
</comment>
<organism evidence="1 2">
    <name type="scientific">Sphingobium ummariense RL-3</name>
    <dbReference type="NCBI Taxonomy" id="1346791"/>
    <lineage>
        <taxon>Bacteria</taxon>
        <taxon>Pseudomonadati</taxon>
        <taxon>Pseudomonadota</taxon>
        <taxon>Alphaproteobacteria</taxon>
        <taxon>Sphingomonadales</taxon>
        <taxon>Sphingomonadaceae</taxon>
        <taxon>Sphingobium</taxon>
    </lineage>
</organism>
<keyword evidence="2" id="KW-1185">Reference proteome</keyword>
<accession>T0KKX3</accession>
<protein>
    <recommendedName>
        <fullName evidence="3">Transposase IS4-like domain-containing protein</fullName>
    </recommendedName>
</protein>
<dbReference type="STRING" id="1346791.M529_01325"/>
<sequence>MGVRRRTVEHAFGTLKSWMGSTHFLTKTLRNV</sequence>
<dbReference type="Proteomes" id="UP000015523">
    <property type="component" value="Unassembled WGS sequence"/>
</dbReference>
<dbReference type="PATRIC" id="fig|1346791.3.peg.250"/>
<reference evidence="1 2" key="1">
    <citation type="journal article" date="2013" name="Genome Announc.">
        <title>Draft Genome Sequence of Sphingobium ummariense Strain RL-3, a Hexachlorocyclohexane-Degrading Bacterium.</title>
        <authorList>
            <person name="Kohli P."/>
            <person name="Dua A."/>
            <person name="Sangwan N."/>
            <person name="Oldach P."/>
            <person name="Khurana J.P."/>
            <person name="Lal R."/>
        </authorList>
    </citation>
    <scope>NUCLEOTIDE SEQUENCE [LARGE SCALE GENOMIC DNA]</scope>
    <source>
        <strain evidence="1 2">RL-3</strain>
    </source>
</reference>